<evidence type="ECO:0000256" key="2">
    <source>
        <dbReference type="ARBA" id="ARBA00008107"/>
    </source>
</evidence>
<comment type="similarity">
    <text evidence="2 7">Belongs to the PhoU family.</text>
</comment>
<dbReference type="RefSeq" id="WP_227615031.1">
    <property type="nucleotide sequence ID" value="NZ_JAJEPR010000010.1"/>
</dbReference>
<feature type="domain" description="PhoU" evidence="8">
    <location>
        <begin position="17"/>
        <end position="103"/>
    </location>
</feature>
<dbReference type="PANTHER" id="PTHR42930">
    <property type="entry name" value="PHOSPHATE-SPECIFIC TRANSPORT SYSTEM ACCESSORY PROTEIN PHOU"/>
    <property type="match status" value="1"/>
</dbReference>
<dbReference type="GO" id="GO:0045936">
    <property type="term" value="P:negative regulation of phosphate metabolic process"/>
    <property type="evidence" value="ECO:0007669"/>
    <property type="project" value="InterPro"/>
</dbReference>
<dbReference type="Gene3D" id="1.20.58.220">
    <property type="entry name" value="Phosphate transport system protein phou homolog 2, domain 2"/>
    <property type="match status" value="1"/>
</dbReference>
<keyword evidence="5 7" id="KW-0963">Cytoplasm</keyword>
<dbReference type="PANTHER" id="PTHR42930:SF3">
    <property type="entry name" value="PHOSPHATE-SPECIFIC TRANSPORT SYSTEM ACCESSORY PROTEIN PHOU"/>
    <property type="match status" value="1"/>
</dbReference>
<organism evidence="9 10">
    <name type="scientific">Fusicatenibacter faecihominis</name>
    <dbReference type="NCBI Taxonomy" id="2881276"/>
    <lineage>
        <taxon>Bacteria</taxon>
        <taxon>Bacillati</taxon>
        <taxon>Bacillota</taxon>
        <taxon>Clostridia</taxon>
        <taxon>Lachnospirales</taxon>
        <taxon>Lachnospiraceae</taxon>
        <taxon>Fusicatenibacter</taxon>
    </lineage>
</organism>
<reference evidence="9 10" key="1">
    <citation type="submission" date="2021-10" db="EMBL/GenBank/DDBJ databases">
        <title>Anaerobic single-cell dispensing facilitates the cultivation of human gut bacteria.</title>
        <authorList>
            <person name="Afrizal A."/>
        </authorList>
    </citation>
    <scope>NUCLEOTIDE SEQUENCE [LARGE SCALE GENOMIC DNA]</scope>
    <source>
        <strain evidence="9 10">CLA-AA-H277</strain>
    </source>
</reference>
<dbReference type="SUPFAM" id="SSF109755">
    <property type="entry name" value="PhoU-like"/>
    <property type="match status" value="1"/>
</dbReference>
<sequence length="215" mass="24421">MKTKFDEQLEEMHVELIKMGSLCEQAITLSSRALLGDEKSQVEQVYSVDGEIDQQEREIENICMRLLLLQRPFASDLRKISAALKMISDMERIGDQASDIADMVPYIRFSEAKSKVHIEAMAKATVKMVTDSVDAFVQDDLNLAQRVIDSDDEVDDLFNRVKNELIDLIYAKDIDAKVALDLLMTAKYYERIGDHAVNIAEWVVYSITGVHKSNE</sequence>
<keyword evidence="4 7" id="KW-0813">Transport</keyword>
<evidence type="ECO:0000313" key="9">
    <source>
        <dbReference type="EMBL" id="MCC2189668.1"/>
    </source>
</evidence>
<evidence type="ECO:0000256" key="4">
    <source>
        <dbReference type="ARBA" id="ARBA00022448"/>
    </source>
</evidence>
<evidence type="ECO:0000256" key="7">
    <source>
        <dbReference type="PIRNR" id="PIRNR003107"/>
    </source>
</evidence>
<name>A0AAE3DSI5_9FIRM</name>
<accession>A0AAE3DSI5</accession>
<dbReference type="GO" id="GO:0006817">
    <property type="term" value="P:phosphate ion transport"/>
    <property type="evidence" value="ECO:0007669"/>
    <property type="project" value="UniProtKB-KW"/>
</dbReference>
<feature type="domain" description="PhoU" evidence="8">
    <location>
        <begin position="118"/>
        <end position="203"/>
    </location>
</feature>
<dbReference type="Proteomes" id="UP001197875">
    <property type="component" value="Unassembled WGS sequence"/>
</dbReference>
<dbReference type="NCBIfam" id="TIGR02135">
    <property type="entry name" value="phoU_full"/>
    <property type="match status" value="1"/>
</dbReference>
<protein>
    <recommendedName>
        <fullName evidence="7">Phosphate-specific transport system accessory protein PhoU</fullName>
    </recommendedName>
</protein>
<dbReference type="AlphaFoldDB" id="A0AAE3DSI5"/>
<gene>
    <name evidence="9" type="primary">phoU</name>
    <name evidence="9" type="ORF">LKD71_07600</name>
</gene>
<dbReference type="Pfam" id="PF01895">
    <property type="entry name" value="PhoU"/>
    <property type="match status" value="2"/>
</dbReference>
<evidence type="ECO:0000256" key="3">
    <source>
        <dbReference type="ARBA" id="ARBA00011738"/>
    </source>
</evidence>
<dbReference type="EMBL" id="JAJEPR010000010">
    <property type="protein sequence ID" value="MCC2189668.1"/>
    <property type="molecule type" value="Genomic_DNA"/>
</dbReference>
<evidence type="ECO:0000313" key="10">
    <source>
        <dbReference type="Proteomes" id="UP001197875"/>
    </source>
</evidence>
<evidence type="ECO:0000256" key="1">
    <source>
        <dbReference type="ARBA" id="ARBA00004496"/>
    </source>
</evidence>
<proteinExistence type="inferred from homology"/>
<evidence type="ECO:0000259" key="8">
    <source>
        <dbReference type="Pfam" id="PF01895"/>
    </source>
</evidence>
<comment type="subunit">
    <text evidence="3 7">Homodimer.</text>
</comment>
<dbReference type="InterPro" id="IPR026022">
    <property type="entry name" value="PhoU_dom"/>
</dbReference>
<keyword evidence="10" id="KW-1185">Reference proteome</keyword>
<dbReference type="FunFam" id="1.20.58.220:FF:000004">
    <property type="entry name" value="Phosphate-specific transport system accessory protein PhoU"/>
    <property type="match status" value="1"/>
</dbReference>
<evidence type="ECO:0000256" key="5">
    <source>
        <dbReference type="ARBA" id="ARBA00022490"/>
    </source>
</evidence>
<dbReference type="PIRSF" id="PIRSF003107">
    <property type="entry name" value="PhoU"/>
    <property type="match status" value="1"/>
</dbReference>
<comment type="caution">
    <text evidence="9">The sequence shown here is derived from an EMBL/GenBank/DDBJ whole genome shotgun (WGS) entry which is preliminary data.</text>
</comment>
<dbReference type="GO" id="GO:0030643">
    <property type="term" value="P:intracellular phosphate ion homeostasis"/>
    <property type="evidence" value="ECO:0007669"/>
    <property type="project" value="InterPro"/>
</dbReference>
<comment type="function">
    <text evidence="7">Plays a role in the regulation of phosphate uptake.</text>
</comment>
<dbReference type="InterPro" id="IPR038078">
    <property type="entry name" value="PhoU-like_sf"/>
</dbReference>
<dbReference type="InterPro" id="IPR028366">
    <property type="entry name" value="PhoU"/>
</dbReference>
<comment type="subcellular location">
    <subcellularLocation>
        <location evidence="1 7">Cytoplasm</location>
    </subcellularLocation>
</comment>
<dbReference type="GO" id="GO:0005737">
    <property type="term" value="C:cytoplasm"/>
    <property type="evidence" value="ECO:0007669"/>
    <property type="project" value="UniProtKB-SubCell"/>
</dbReference>
<keyword evidence="6 7" id="KW-0592">Phosphate transport</keyword>
<evidence type="ECO:0000256" key="6">
    <source>
        <dbReference type="ARBA" id="ARBA00022592"/>
    </source>
</evidence>